<accession>A0A6A5T0P9</accession>
<evidence type="ECO:0000313" key="4">
    <source>
        <dbReference type="Proteomes" id="UP000800038"/>
    </source>
</evidence>
<keyword evidence="4" id="KW-1185">Reference proteome</keyword>
<evidence type="ECO:0008006" key="5">
    <source>
        <dbReference type="Google" id="ProtNLM"/>
    </source>
</evidence>
<feature type="region of interest" description="Disordered" evidence="1">
    <location>
        <begin position="41"/>
        <end position="64"/>
    </location>
</feature>
<keyword evidence="2" id="KW-0732">Signal</keyword>
<name>A0A6A5T0P9_9PLEO</name>
<dbReference type="EMBL" id="ML976009">
    <property type="protein sequence ID" value="KAF1945502.1"/>
    <property type="molecule type" value="Genomic_DNA"/>
</dbReference>
<evidence type="ECO:0000256" key="1">
    <source>
        <dbReference type="SAM" id="MobiDB-lite"/>
    </source>
</evidence>
<feature type="chain" id="PRO_5025428841" description="Ecp2 effector protein domain-containing protein" evidence="2">
    <location>
        <begin position="20"/>
        <end position="132"/>
    </location>
</feature>
<sequence length="132" mass="14404">MHHTLLLTLTLTLLSTASAFVLPTNQAKGLYQVRRSSSGHEIHASLSTPPFRRTTTSSSSSTNHLTKRDWGHTYCGCGFDLSHSDTDAAVADLKVQLGDDGHWIDPGLSYYSIREDVVAFVCNENSNGPLKV</sequence>
<gene>
    <name evidence="3" type="ORF">EJ02DRAFT_475785</name>
</gene>
<organism evidence="3 4">
    <name type="scientific">Clathrospora elynae</name>
    <dbReference type="NCBI Taxonomy" id="706981"/>
    <lineage>
        <taxon>Eukaryota</taxon>
        <taxon>Fungi</taxon>
        <taxon>Dikarya</taxon>
        <taxon>Ascomycota</taxon>
        <taxon>Pezizomycotina</taxon>
        <taxon>Dothideomycetes</taxon>
        <taxon>Pleosporomycetidae</taxon>
        <taxon>Pleosporales</taxon>
        <taxon>Diademaceae</taxon>
        <taxon>Clathrospora</taxon>
    </lineage>
</organism>
<reference evidence="3" key="1">
    <citation type="journal article" date="2020" name="Stud. Mycol.">
        <title>101 Dothideomycetes genomes: a test case for predicting lifestyles and emergence of pathogens.</title>
        <authorList>
            <person name="Haridas S."/>
            <person name="Albert R."/>
            <person name="Binder M."/>
            <person name="Bloem J."/>
            <person name="Labutti K."/>
            <person name="Salamov A."/>
            <person name="Andreopoulos B."/>
            <person name="Baker S."/>
            <person name="Barry K."/>
            <person name="Bills G."/>
            <person name="Bluhm B."/>
            <person name="Cannon C."/>
            <person name="Castanera R."/>
            <person name="Culley D."/>
            <person name="Daum C."/>
            <person name="Ezra D."/>
            <person name="Gonzalez J."/>
            <person name="Henrissat B."/>
            <person name="Kuo A."/>
            <person name="Liang C."/>
            <person name="Lipzen A."/>
            <person name="Lutzoni F."/>
            <person name="Magnuson J."/>
            <person name="Mondo S."/>
            <person name="Nolan M."/>
            <person name="Ohm R."/>
            <person name="Pangilinan J."/>
            <person name="Park H.-J."/>
            <person name="Ramirez L."/>
            <person name="Alfaro M."/>
            <person name="Sun H."/>
            <person name="Tritt A."/>
            <person name="Yoshinaga Y."/>
            <person name="Zwiers L.-H."/>
            <person name="Turgeon B."/>
            <person name="Goodwin S."/>
            <person name="Spatafora J."/>
            <person name="Crous P."/>
            <person name="Grigoriev I."/>
        </authorList>
    </citation>
    <scope>NUCLEOTIDE SEQUENCE</scope>
    <source>
        <strain evidence="3">CBS 161.51</strain>
    </source>
</reference>
<feature type="compositionally biased region" description="Low complexity" evidence="1">
    <location>
        <begin position="45"/>
        <end position="62"/>
    </location>
</feature>
<evidence type="ECO:0000256" key="2">
    <source>
        <dbReference type="SAM" id="SignalP"/>
    </source>
</evidence>
<dbReference type="OrthoDB" id="5006988at2759"/>
<feature type="signal peptide" evidence="2">
    <location>
        <begin position="1"/>
        <end position="19"/>
    </location>
</feature>
<evidence type="ECO:0000313" key="3">
    <source>
        <dbReference type="EMBL" id="KAF1945502.1"/>
    </source>
</evidence>
<dbReference type="Proteomes" id="UP000800038">
    <property type="component" value="Unassembled WGS sequence"/>
</dbReference>
<dbReference type="AlphaFoldDB" id="A0A6A5T0P9"/>
<protein>
    <recommendedName>
        <fullName evidence="5">Ecp2 effector protein domain-containing protein</fullName>
    </recommendedName>
</protein>
<proteinExistence type="predicted"/>